<feature type="compositionally biased region" description="Pro residues" evidence="2">
    <location>
        <begin position="831"/>
        <end position="844"/>
    </location>
</feature>
<feature type="compositionally biased region" description="Basic and acidic residues" evidence="2">
    <location>
        <begin position="717"/>
        <end position="741"/>
    </location>
</feature>
<name>A0A6A4VS67_AMPAM</name>
<feature type="region of interest" description="Disordered" evidence="2">
    <location>
        <begin position="1"/>
        <end position="238"/>
    </location>
</feature>
<evidence type="ECO:0000313" key="3">
    <source>
        <dbReference type="EMBL" id="KAF0294260.1"/>
    </source>
</evidence>
<dbReference type="GO" id="GO:0005634">
    <property type="term" value="C:nucleus"/>
    <property type="evidence" value="ECO:0007669"/>
    <property type="project" value="InterPro"/>
</dbReference>
<sequence>METSSPECKTSNTQKRASSKSEHAARRKSSVSKLFPARLGDVRREEMLSDSRPSGDSTARPFPSDGRHAMGPHGDGRPPQAAPQESAVNGGFQQAVLSDLRRFSAESEQELRQDARVKQEPVEAPPPPPAAGQRECHVKTAHPHKPPTSHRRESVSESAAQPAAATPERPAATPDRPSVGYHPKQEMKPVDLFGACDAPKPEHKHPVHVNGTSSSSSDRHRDSQRKKDHRRDRDKGCRRCHDRSRLKRYSIGVQCRRDKDRLSGGVSRPLASNYTTHGLEKYKYGRYMHVEVDPNGGASVVHMYQDQIAGLDKEQTQQLVNEYFQEVFSEDRHGWARHVMGIVHDAAHYLPDLLDHMGETHPNITVKNGIIGSSNKADIETQTMASYVEQVHKHYARGTYRYGPLDHISLVGTVHEECGGYYPEVLELFERNPFLHAVMPWGPMSALQDMDPRLSNDGPILWVRPGEQLIPTIELGKSPFKRKRNAGINELRNLQYLPRISEAREILFEDRTRAHADHVGHGLDRLTTAAVGILKAVHCGEKYKHNRVTKDVVAFQASDFNTIVEKLQLDLHEPPMSQTIYWVEDAKLNQMRRDGVRYSRIRLTDNDIYFLPRNIIHQFRTVTAVCSVAWHVRLKQYYPPEDPEKEKEKAEAQPAPTPSTPATPHKKKKKHKEKDKDWDPGRAHVSMKPRQPANGERHRASRTDSPAKPSSHGSSKHSTDKGEKPRSHSSDSKGDRSEKSVKSKSHSSGAVEKSKTSDKTESKSKSHSSSTPMKSKSHSGHSEKSSTASPAHKTKSHSSDPSPLSQPTESATSQETVSSDGRGSSAAAAERPPPLPANDPPSPGSPHSRSDGGSHRPRPESSSSSHSSGHKSRPPATGHASPAHKRRPADGDSTPAKRARMEGGASASTPPRPPADVLGNILSGMDSLKK</sequence>
<dbReference type="PANTHER" id="PTHR13354">
    <property type="entry name" value="ROUND SPERMATID BASIC PROTEIN 1"/>
    <property type="match status" value="1"/>
</dbReference>
<dbReference type="OrthoDB" id="6020087at2759"/>
<gene>
    <name evidence="3" type="primary">RSBN1L</name>
    <name evidence="3" type="ORF">FJT64_008064</name>
</gene>
<feature type="compositionally biased region" description="Basic and acidic residues" evidence="2">
    <location>
        <begin position="848"/>
        <end position="859"/>
    </location>
</feature>
<organism evidence="3 4">
    <name type="scientific">Amphibalanus amphitrite</name>
    <name type="common">Striped barnacle</name>
    <name type="synonym">Balanus amphitrite</name>
    <dbReference type="NCBI Taxonomy" id="1232801"/>
    <lineage>
        <taxon>Eukaryota</taxon>
        <taxon>Metazoa</taxon>
        <taxon>Ecdysozoa</taxon>
        <taxon>Arthropoda</taxon>
        <taxon>Crustacea</taxon>
        <taxon>Multicrustacea</taxon>
        <taxon>Cirripedia</taxon>
        <taxon>Thoracica</taxon>
        <taxon>Thoracicalcarea</taxon>
        <taxon>Balanomorpha</taxon>
        <taxon>Balanoidea</taxon>
        <taxon>Balanidae</taxon>
        <taxon>Amphibalaninae</taxon>
        <taxon>Amphibalanus</taxon>
    </lineage>
</organism>
<feature type="compositionally biased region" description="Basic and acidic residues" evidence="2">
    <location>
        <begin position="99"/>
        <end position="121"/>
    </location>
</feature>
<keyword evidence="4" id="KW-1185">Reference proteome</keyword>
<feature type="compositionally biased region" description="Polar residues" evidence="2">
    <location>
        <begin position="799"/>
        <end position="822"/>
    </location>
</feature>
<feature type="compositionally biased region" description="Basic and acidic residues" evidence="2">
    <location>
        <begin position="642"/>
        <end position="651"/>
    </location>
</feature>
<proteinExistence type="inferred from homology"/>
<reference evidence="3 4" key="1">
    <citation type="submission" date="2019-07" db="EMBL/GenBank/DDBJ databases">
        <title>Draft genome assembly of a fouling barnacle, Amphibalanus amphitrite (Darwin, 1854): The first reference genome for Thecostraca.</title>
        <authorList>
            <person name="Kim W."/>
        </authorList>
    </citation>
    <scope>NUCLEOTIDE SEQUENCE [LARGE SCALE GENOMIC DNA]</scope>
    <source>
        <strain evidence="3">SNU_AA5</strain>
        <tissue evidence="3">Soma without cirri and trophi</tissue>
    </source>
</reference>
<dbReference type="PANTHER" id="PTHR13354:SF11">
    <property type="entry name" value="LYSINE-SPECIFIC DEMETHYLASE 9"/>
    <property type="match status" value="1"/>
</dbReference>
<feature type="compositionally biased region" description="Basic and acidic residues" evidence="2">
    <location>
        <begin position="40"/>
        <end position="49"/>
    </location>
</feature>
<comment type="caution">
    <text evidence="3">The sequence shown here is derived from an EMBL/GenBank/DDBJ whole genome shotgun (WGS) entry which is preliminary data.</text>
</comment>
<feature type="compositionally biased region" description="Basic residues" evidence="2">
    <location>
        <begin position="139"/>
        <end position="149"/>
    </location>
</feature>
<feature type="compositionally biased region" description="Basic residues" evidence="2">
    <location>
        <begin position="664"/>
        <end position="673"/>
    </location>
</feature>
<dbReference type="AlphaFoldDB" id="A0A6A4VS67"/>
<dbReference type="Proteomes" id="UP000440578">
    <property type="component" value="Unassembled WGS sequence"/>
</dbReference>
<accession>A0A6A4VS67</accession>
<comment type="similarity">
    <text evidence="1">Belongs to the round spermatid basic protein 1 family.</text>
</comment>
<dbReference type="InterPro" id="IPR026306">
    <property type="entry name" value="RSBN1/Dpy-2/CEP530"/>
</dbReference>
<feature type="compositionally biased region" description="Polar residues" evidence="2">
    <location>
        <begin position="1"/>
        <end position="16"/>
    </location>
</feature>
<dbReference type="EMBL" id="VIIS01001696">
    <property type="protein sequence ID" value="KAF0294260.1"/>
    <property type="molecule type" value="Genomic_DNA"/>
</dbReference>
<evidence type="ECO:0000256" key="1">
    <source>
        <dbReference type="ARBA" id="ARBA00010560"/>
    </source>
</evidence>
<feature type="compositionally biased region" description="Basic and acidic residues" evidence="2">
    <location>
        <begin position="752"/>
        <end position="764"/>
    </location>
</feature>
<feature type="compositionally biased region" description="Low complexity" evidence="2">
    <location>
        <begin position="156"/>
        <end position="177"/>
    </location>
</feature>
<evidence type="ECO:0000313" key="4">
    <source>
        <dbReference type="Proteomes" id="UP000440578"/>
    </source>
</evidence>
<feature type="region of interest" description="Disordered" evidence="2">
    <location>
        <begin position="641"/>
        <end position="930"/>
    </location>
</feature>
<evidence type="ECO:0000256" key="2">
    <source>
        <dbReference type="SAM" id="MobiDB-lite"/>
    </source>
</evidence>
<protein>
    <submittedName>
        <fullName evidence="3">Round spermatid basic protein 1-like protein</fullName>
    </submittedName>
</protein>